<evidence type="ECO:0000313" key="2">
    <source>
        <dbReference type="EMBL" id="CAL1298703.1"/>
    </source>
</evidence>
<keyword evidence="3" id="KW-1185">Reference proteome</keyword>
<proteinExistence type="predicted"/>
<evidence type="ECO:0000313" key="3">
    <source>
        <dbReference type="Proteomes" id="UP001497382"/>
    </source>
</evidence>
<gene>
    <name evidence="2" type="ORF">LARSCL_LOCUS20943</name>
</gene>
<organism evidence="2 3">
    <name type="scientific">Larinioides sclopetarius</name>
    <dbReference type="NCBI Taxonomy" id="280406"/>
    <lineage>
        <taxon>Eukaryota</taxon>
        <taxon>Metazoa</taxon>
        <taxon>Ecdysozoa</taxon>
        <taxon>Arthropoda</taxon>
        <taxon>Chelicerata</taxon>
        <taxon>Arachnida</taxon>
        <taxon>Araneae</taxon>
        <taxon>Araneomorphae</taxon>
        <taxon>Entelegynae</taxon>
        <taxon>Araneoidea</taxon>
        <taxon>Araneidae</taxon>
        <taxon>Larinioides</taxon>
    </lineage>
</organism>
<feature type="region of interest" description="Disordered" evidence="1">
    <location>
        <begin position="151"/>
        <end position="172"/>
    </location>
</feature>
<reference evidence="2 3" key="1">
    <citation type="submission" date="2024-04" db="EMBL/GenBank/DDBJ databases">
        <authorList>
            <person name="Rising A."/>
            <person name="Reimegard J."/>
            <person name="Sonavane S."/>
            <person name="Akerstrom W."/>
            <person name="Nylinder S."/>
            <person name="Hedman E."/>
            <person name="Kallberg Y."/>
        </authorList>
    </citation>
    <scope>NUCLEOTIDE SEQUENCE [LARGE SCALE GENOMIC DNA]</scope>
</reference>
<accession>A0AAV2BR00</accession>
<evidence type="ECO:0000256" key="1">
    <source>
        <dbReference type="SAM" id="MobiDB-lite"/>
    </source>
</evidence>
<comment type="caution">
    <text evidence="2">The sequence shown here is derived from an EMBL/GenBank/DDBJ whole genome shotgun (WGS) entry which is preliminary data.</text>
</comment>
<dbReference type="EMBL" id="CAXIEN010000470">
    <property type="protein sequence ID" value="CAL1298703.1"/>
    <property type="molecule type" value="Genomic_DNA"/>
</dbReference>
<protein>
    <submittedName>
        <fullName evidence="2">Uncharacterized protein</fullName>
    </submittedName>
</protein>
<dbReference type="Proteomes" id="UP001497382">
    <property type="component" value="Unassembled WGS sequence"/>
</dbReference>
<sequence>MNKMNSIRRLKKNSAIYRSQLAEKNTELKRKHYHNKQILRLIVELVNKLRNAGLLTEKFVIEIIKKYECLSSKTEGEKDFSKVVSTIFDNSIKLVDEVDSDNFNIYIGDKSVTSLLLPPISSLALNSEKETSNDSKSVDAFQTEFHNLSKTMNKSQKKLSDNNNAEEDRNWNLCSSPESLNFDNEIHSHHKEDEKMSILPSLHDSYINDAEHSFKVNDHSVSTNISLPLSKFNAQVYTNIQSAEETSNSNLSDPMAMLENFQSSDETNVPEGCEVERTSLSKQDFQSVTPLQEITSVEKCKSLDTFQTEIHNLSKKNNKYKKKIYKNNSENDQTSDLCSSPDSSNSAIKIHLCNKKEEEMTTLSPLHDSCVSDTKKSWKMKNNSVSNSISSPLSKINKHVFTSSQSFEATFCSDTHSTDTGLTSSMPVLLNSQICDETNISTPTFDRSQLQNILTSKQDSHSILPEIVSMEKFNNSNICDSSDLNQKIFEQDLKSSKNSTDSIVKCNNSQVQEADSDDESDFLAVEDVQSDLYAEGDKDFPQTLNVISAVLSKNLATQICKENSESVNTNISPNNPNINLNILSPLASFVPRNEVSSSNNSSTASFQNELISNFSTKQQRSKNKLCIPSFSDDAGQDRFCEFLPGSITSENYTISVNKQQIVGDISSQQQNSYANQEKKLFRMKEEPSSNNILMSISSLKSSIQEKNTKACNEQSFSVDTLSKEGTLSAVSMPFLKHLPAEELNFCTTPRIVLKNKALLEPSPKKELRKLAVNESDTSNFLRERKALKNETSSCDSANNLITLSEFEKSSYVSQDDDSLSEDKNYDSDEFSTFENLLNVLLNPLSPLPPSPSQNSKFFQDESILKSNLKESKEYLQVNQISSGSQSVEDHELLIHENQNLSNLDGYLLQDGTSISHKNYCFAIESHNNLEIETEPKIVKQCSLVHGNIVGSLASEKPDAINNVLYRKIQPCFVLLSRDDVPGYFFSLRKQSSSQMPTYHQKNCESSIPDSLKLIATPETDDLLLNENNKVAINTNNILKFNSSQLKTELKNSKPSQDFCEHKINPSPVAALLDCRQQGNSVHRITESENIPSSLHCSKSTVKVSVSNATKSSSSQNGNMQIPFVLLSKNDISNYFYCLKSKSSFQENKCNQIEFDCLNSRICNCDMSSSNEQLGKLITHDNLSATNLRTVSNSGCSENKATEIKNTLLSKQAFSVNESNIKPGYEISSEKLFDELSVNNVATPFSSPTKSSNSLKQQPSYDDINVAKDQNAYSELNNCFDTNSSEFIAAEASSLNMIKPSTSRKQNILNMSSTSKTQECYVSPPKSDVPNCFQNLRNKTPSQIVDYYNSQLTDSPPKYSSSINSFERKDNDFFLNGGCKTSAEIKFLKKINDINYEAEKISNLSAAEEFFEKELNCKFPHDFSLEEPSNLSKKKIRVPSLSFQPVLPSPNLVEGSLKTALDPLGFVKNLSLTNDRNCKEMLNEQGNISKDTFLSNKMISFAKKQETPSKVLSGNIRKCFVSLSRSDIPNYFLSLRKKSEIQTTKLNQTNFTNLISNVSNLVTLNKKEQTDSSVMNDNTSCDNFYHNIKEVRNNLFFIPADQKEESNSDLCQGILSDKSFNLMMKKTFVMPAKSEKLISHFDIIQNLKENSLKSQSLPSLKNCSPPSDDHASDRIIPLNKSLTIPISENSSTAGMCHEDFLAKAVELPINYLEENPSESYKFQKCSNPVNSTHQNTFGPFKSHNPFSRENVLSINANNSSDRTESVNRKLTAPSFQVSSDTDIFNENLTANTVELSINHVNENSIKFAVSQNCSANLKELFVNPTDQNASKLSKSQNSFFGGNHGLSLDSNDTSNKFEPVDRKLSVPPFQDSSNTNISYEDLSTDFVELPVKSQHPKYPLKRKRHVSSDCNFSERTSIKKQLSSSTLNNPLDKETRTTILLPGPFISTKWKKLSIINRPSVPNEQKGIQKEMPIPTYTTPGFQKKYFSAFKKTHSSVRDSLKKSIKPVDNQMTYVAPVRVRGRTSKSKVFFKSSNSTLIKNNIDSTCDINKLAENCLSREVTHDEKIETYINMKPQKIRKQHGKNSVHNEKTDTFPANARSKKDMNFISFVKGRDLKDESIELYSSIKSLPNSDNNNKYVPTKSECFTFKKTPLNSDIESVMKKQNCSKYSENTISNSSRSKNTSTLNENFSVMDNSGSKTIEDDQDIENESNQELIINESDNETPGTCSNSVDENFQKSSEKLLNVKSSCSDLIEDSYNFDKNSYNINFKNIIPSDTNGTNMNKLFASAKSSGYSAEILSSNKSKSLSLGEIPSKSIISEISISSPVKICTNQNNFSIIAAATSKIVATTNSHKHKTSISRPGTSKIATTSNFLCKSSAALRFSKRTAQNNKKIINKRNQKSYYTKFMGRKSCIGSKHNVFPFSAHIGEILDGMNVSVDQLAFKKCVHSLTNFLINPKNAPDTATLIFLVVHYLHLNQENTLLKYLECPESYPLLQPSEGCIVTTLLNIEKKNKSHLQGLVKSLLPAMYNLILEKKKINVYGMSSLCRVFTELCKQKGDKQKPVSLCCDLLKLKHRNSPFFIASIAGVWKELFEIPVNCSDEKRLLFSSIAYGVQKRSKKVKNTWERISKLIAEYFAVPRISNVKEVIESLKQQIVLKSLKDSFENLWYLTSSLVILSAHEPWNWTQETVLNDYIVMNLKRFSSQDFNEQAFDLFCDLYVDVYLLAPTKLVDTVLIKFVEDKVECKEKLFVKSCAAAALMKYVILAKREVPASLTVFFQNNSEHPKVKLLADMVQRRILSTCIDKFSAKDIFIYNS</sequence>
<name>A0AAV2BR00_9ARAC</name>